<keyword evidence="3" id="KW-0808">Transferase</keyword>
<dbReference type="InterPro" id="IPR017441">
    <property type="entry name" value="Protein_kinase_ATP_BS"/>
</dbReference>
<dbReference type="GO" id="GO:0005524">
    <property type="term" value="F:ATP binding"/>
    <property type="evidence" value="ECO:0007669"/>
    <property type="project" value="UniProtKB-UniRule"/>
</dbReference>
<evidence type="ECO:0000256" key="13">
    <source>
        <dbReference type="SAM" id="Phobius"/>
    </source>
</evidence>
<keyword evidence="10 13" id="KW-0472">Membrane</keyword>
<reference evidence="16" key="1">
    <citation type="submission" date="2023-10" db="EMBL/GenBank/DDBJ databases">
        <title>Chromosome-level genome of the transformable northern wattle, Acacia crassicarpa.</title>
        <authorList>
            <person name="Massaro I."/>
            <person name="Sinha N.R."/>
            <person name="Poethig S."/>
            <person name="Leichty A.R."/>
        </authorList>
    </citation>
    <scope>NUCLEOTIDE SEQUENCE</scope>
    <source>
        <strain evidence="16">Acra3RX</strain>
        <tissue evidence="16">Leaf</tissue>
    </source>
</reference>
<evidence type="ECO:0000256" key="1">
    <source>
        <dbReference type="ARBA" id="ARBA00004479"/>
    </source>
</evidence>
<evidence type="ECO:0000256" key="9">
    <source>
        <dbReference type="ARBA" id="ARBA00022989"/>
    </source>
</evidence>
<evidence type="ECO:0000256" key="11">
    <source>
        <dbReference type="ARBA" id="ARBA00023180"/>
    </source>
</evidence>
<evidence type="ECO:0000256" key="7">
    <source>
        <dbReference type="ARBA" id="ARBA00022777"/>
    </source>
</evidence>
<keyword evidence="2" id="KW-0723">Serine/threonine-protein kinase</keyword>
<evidence type="ECO:0000256" key="12">
    <source>
        <dbReference type="PROSITE-ProRule" id="PRU10141"/>
    </source>
</evidence>
<keyword evidence="5 14" id="KW-0732">Signal</keyword>
<evidence type="ECO:0000256" key="2">
    <source>
        <dbReference type="ARBA" id="ARBA00022527"/>
    </source>
</evidence>
<feature type="binding site" evidence="12">
    <location>
        <position position="327"/>
    </location>
    <ligand>
        <name>ATP</name>
        <dbReference type="ChEBI" id="CHEBI:30616"/>
    </ligand>
</feature>
<dbReference type="InterPro" id="IPR025287">
    <property type="entry name" value="WAK_GUB"/>
</dbReference>
<dbReference type="Pfam" id="PF13947">
    <property type="entry name" value="GUB_WAK_bind"/>
    <property type="match status" value="1"/>
</dbReference>
<evidence type="ECO:0000313" key="17">
    <source>
        <dbReference type="Proteomes" id="UP001293593"/>
    </source>
</evidence>
<dbReference type="InterPro" id="IPR011009">
    <property type="entry name" value="Kinase-like_dom_sf"/>
</dbReference>
<comment type="caution">
    <text evidence="16">The sequence shown here is derived from an EMBL/GenBank/DDBJ whole genome shotgun (WGS) entry which is preliminary data.</text>
</comment>
<dbReference type="InterPro" id="IPR000719">
    <property type="entry name" value="Prot_kinase_dom"/>
</dbReference>
<dbReference type="Gene3D" id="1.10.510.10">
    <property type="entry name" value="Transferase(Phosphotransferase) domain 1"/>
    <property type="match status" value="1"/>
</dbReference>
<keyword evidence="17" id="KW-1185">Reference proteome</keyword>
<dbReference type="PROSITE" id="PS00107">
    <property type="entry name" value="PROTEIN_KINASE_ATP"/>
    <property type="match status" value="1"/>
</dbReference>
<dbReference type="Proteomes" id="UP001293593">
    <property type="component" value="Unassembled WGS sequence"/>
</dbReference>
<feature type="transmembrane region" description="Helical" evidence="13">
    <location>
        <begin position="236"/>
        <end position="258"/>
    </location>
</feature>
<dbReference type="Pfam" id="PF07714">
    <property type="entry name" value="PK_Tyr_Ser-Thr"/>
    <property type="match status" value="1"/>
</dbReference>
<evidence type="ECO:0000256" key="6">
    <source>
        <dbReference type="ARBA" id="ARBA00022741"/>
    </source>
</evidence>
<comment type="subcellular location">
    <subcellularLocation>
        <location evidence="1">Membrane</location>
        <topology evidence="1">Single-pass type I membrane protein</topology>
    </subcellularLocation>
</comment>
<keyword evidence="11" id="KW-0325">Glycoprotein</keyword>
<feature type="domain" description="Protein kinase" evidence="15">
    <location>
        <begin position="299"/>
        <end position="574"/>
    </location>
</feature>
<name>A0AAE1KFS8_9FABA</name>
<dbReference type="SUPFAM" id="SSF56112">
    <property type="entry name" value="Protein kinase-like (PK-like)"/>
    <property type="match status" value="1"/>
</dbReference>
<keyword evidence="4 13" id="KW-0812">Transmembrane</keyword>
<evidence type="ECO:0000256" key="8">
    <source>
        <dbReference type="ARBA" id="ARBA00022840"/>
    </source>
</evidence>
<dbReference type="AlphaFoldDB" id="A0AAE1KFS8"/>
<organism evidence="16 17">
    <name type="scientific">Acacia crassicarpa</name>
    <name type="common">northern wattle</name>
    <dbReference type="NCBI Taxonomy" id="499986"/>
    <lineage>
        <taxon>Eukaryota</taxon>
        <taxon>Viridiplantae</taxon>
        <taxon>Streptophyta</taxon>
        <taxon>Embryophyta</taxon>
        <taxon>Tracheophyta</taxon>
        <taxon>Spermatophyta</taxon>
        <taxon>Magnoliopsida</taxon>
        <taxon>eudicotyledons</taxon>
        <taxon>Gunneridae</taxon>
        <taxon>Pentapetalae</taxon>
        <taxon>rosids</taxon>
        <taxon>fabids</taxon>
        <taxon>Fabales</taxon>
        <taxon>Fabaceae</taxon>
        <taxon>Caesalpinioideae</taxon>
        <taxon>mimosoid clade</taxon>
        <taxon>Acacieae</taxon>
        <taxon>Acacia</taxon>
    </lineage>
</organism>
<keyword evidence="9 13" id="KW-1133">Transmembrane helix</keyword>
<evidence type="ECO:0000256" key="14">
    <source>
        <dbReference type="SAM" id="SignalP"/>
    </source>
</evidence>
<dbReference type="InterPro" id="IPR045874">
    <property type="entry name" value="LRK10/LRL21-25-like"/>
</dbReference>
<feature type="signal peptide" evidence="14">
    <location>
        <begin position="1"/>
        <end position="33"/>
    </location>
</feature>
<evidence type="ECO:0000313" key="16">
    <source>
        <dbReference type="EMBL" id="KAK4273904.1"/>
    </source>
</evidence>
<dbReference type="EMBL" id="JAWXYG010000004">
    <property type="protein sequence ID" value="KAK4273904.1"/>
    <property type="molecule type" value="Genomic_DNA"/>
</dbReference>
<evidence type="ECO:0000256" key="3">
    <source>
        <dbReference type="ARBA" id="ARBA00022679"/>
    </source>
</evidence>
<dbReference type="PROSITE" id="PS50011">
    <property type="entry name" value="PROTEIN_KINASE_DOM"/>
    <property type="match status" value="1"/>
</dbReference>
<evidence type="ECO:0000256" key="5">
    <source>
        <dbReference type="ARBA" id="ARBA00022729"/>
    </source>
</evidence>
<accession>A0AAE1KFS8</accession>
<protein>
    <recommendedName>
        <fullName evidence="15">Protein kinase domain-containing protein</fullName>
    </recommendedName>
</protein>
<evidence type="ECO:0000256" key="10">
    <source>
        <dbReference type="ARBA" id="ARBA00023136"/>
    </source>
</evidence>
<dbReference type="Gene3D" id="3.30.200.20">
    <property type="entry name" value="Phosphorylase Kinase, domain 1"/>
    <property type="match status" value="1"/>
</dbReference>
<keyword evidence="8 12" id="KW-0067">ATP-binding</keyword>
<evidence type="ECO:0000256" key="4">
    <source>
        <dbReference type="ARBA" id="ARBA00022692"/>
    </source>
</evidence>
<evidence type="ECO:0000259" key="15">
    <source>
        <dbReference type="PROSITE" id="PS50011"/>
    </source>
</evidence>
<dbReference type="GO" id="GO:0004674">
    <property type="term" value="F:protein serine/threonine kinase activity"/>
    <property type="evidence" value="ECO:0007669"/>
    <property type="project" value="UniProtKB-KW"/>
</dbReference>
<proteinExistence type="predicted"/>
<dbReference type="GO" id="GO:0016020">
    <property type="term" value="C:membrane"/>
    <property type="evidence" value="ECO:0007669"/>
    <property type="project" value="UniProtKB-SubCell"/>
</dbReference>
<dbReference type="GO" id="GO:0030247">
    <property type="term" value="F:polysaccharide binding"/>
    <property type="evidence" value="ECO:0007669"/>
    <property type="project" value="InterPro"/>
</dbReference>
<sequence>MAASCISTMRYPKSCWLLLLITVPLELTNMGLCRTEECRESRCGRHGPPIRFPFRRNNIDPDHCGYPGFNLTCHEHHTLLELPAVPLPIQFRVTDIDYNYQSVFISDPENCLPKQLLKLNQSSISPFQFTSSPVELNPSKTYLFSCPPNEFSCPYVAVRDSASGTLLDSGLISCTRMFNTISSVSWSSDPNVWTLQWLKPNCRECEARGKLCKLNNNGTEDAIQCYEPPPKPVSKIYYAAIGVPVGSAVMVLVFYAFFKIYHYFRIKGEDLARVEKFLQDYRAFRPTRFSYADIYRITNHLKDKLGEGTHGAVFKGEVSKEISVAVKILNSMEGDGTEFINEVGTMAKIHHVNVARMLGFCADGLHRALVYDFFPNGSLRNYINPPDNENFLGWERLHHIALGIAKGVEYLHYGCDDRILHFDINPSNVLLDDNFVPKIIDFGLAKLCLKNQSTVSITAAKGTLGYIAPEVLSRNFGNVSYKSDIYSFGLLLLEMIGGRKNMDISVDGTCEILYPGWVYNLFEGRDVHIHFEEGDNNIIKKLATIGLWCIQWNPINRPSMKTVLQMLEGDEDNLTIPPDLFGSTCFTSSNSIVPARFKHLELEAIRE</sequence>
<feature type="chain" id="PRO_5041922995" description="Protein kinase domain-containing protein" evidence="14">
    <location>
        <begin position="34"/>
        <end position="607"/>
    </location>
</feature>
<dbReference type="PANTHER" id="PTHR27009">
    <property type="entry name" value="RUST RESISTANCE KINASE LR10-RELATED"/>
    <property type="match status" value="1"/>
</dbReference>
<dbReference type="FunFam" id="1.10.510.10:FF:000590">
    <property type="entry name" value="PR5-like receptor kinase"/>
    <property type="match status" value="1"/>
</dbReference>
<keyword evidence="7" id="KW-0418">Kinase</keyword>
<gene>
    <name evidence="16" type="ORF">QN277_017209</name>
</gene>
<dbReference type="InterPro" id="IPR001245">
    <property type="entry name" value="Ser-Thr/Tyr_kinase_cat_dom"/>
</dbReference>
<keyword evidence="6 12" id="KW-0547">Nucleotide-binding</keyword>